<comment type="caution">
    <text evidence="3">The sequence shown here is derived from an EMBL/GenBank/DDBJ whole genome shotgun (WGS) entry which is preliminary data.</text>
</comment>
<dbReference type="AlphaFoldDB" id="A0A7K3PSG1"/>
<gene>
    <name evidence="3" type="ORF">G3I32_28730</name>
</gene>
<evidence type="ECO:0000313" key="3">
    <source>
        <dbReference type="EMBL" id="NEB12777.1"/>
    </source>
</evidence>
<evidence type="ECO:0000256" key="1">
    <source>
        <dbReference type="SAM" id="MobiDB-lite"/>
    </source>
</evidence>
<feature type="region of interest" description="Disordered" evidence="1">
    <location>
        <begin position="1"/>
        <end position="28"/>
    </location>
</feature>
<protein>
    <submittedName>
        <fullName evidence="3">DUF4185 domain-containing protein</fullName>
    </submittedName>
</protein>
<name>A0A7K3PSG1_9ACTN</name>
<dbReference type="PROSITE" id="PS51318">
    <property type="entry name" value="TAT"/>
    <property type="match status" value="1"/>
</dbReference>
<dbReference type="EMBL" id="JAAGMA010000765">
    <property type="protein sequence ID" value="NEB12777.1"/>
    <property type="molecule type" value="Genomic_DNA"/>
</dbReference>
<feature type="compositionally biased region" description="Basic and acidic residues" evidence="1">
    <location>
        <begin position="8"/>
        <end position="19"/>
    </location>
</feature>
<evidence type="ECO:0000259" key="2">
    <source>
        <dbReference type="Pfam" id="PF13810"/>
    </source>
</evidence>
<dbReference type="Pfam" id="PF13810">
    <property type="entry name" value="DUF4185"/>
    <property type="match status" value="1"/>
</dbReference>
<dbReference type="RefSeq" id="WP_164247953.1">
    <property type="nucleotide sequence ID" value="NZ_JAAGMA010000765.1"/>
</dbReference>
<dbReference type="InterPro" id="IPR006311">
    <property type="entry name" value="TAT_signal"/>
</dbReference>
<sequence>MPDTTPPRPEHRPEHRTQPESRPTTSRRTALKAGMGLTAGALGVAGAAAPASASAPSAPHAGGARVLQAGTPLCDRPGDSAAAQGLGSGDLAIPYYREHDGTWGYVFGDSWTGIQQTGTYIGSPVMLNQDRFDASGATPISFTWAMPTAGRAGQLFDYRHDQNNGHGFEVSRIPNDCIEFGGRTYIQYTSVATWTPPAGYDGSLMSGVAYSDDHGVTWRDYPYHWAGDTQGVNQSMYGMWSFAGIDPDGWLYIFSKRWNGTHVNTADGGAIQLFRIRPDRFRAGDFGAQENWAFVDGGWRWTRSAPPSVILSGNNIGEFSVKRIGGTYCMSYFDVADYSICTRTAARPDAVWSAPRPQIVGNNTLPPSHWGKPQVPFLYGGYIHPGSPNANALTLIVSQWNGKLHEPPYWVLQYDGIAA</sequence>
<proteinExistence type="predicted"/>
<dbReference type="InterPro" id="IPR025442">
    <property type="entry name" value="DUF4185"/>
</dbReference>
<accession>A0A7K3PSG1</accession>
<evidence type="ECO:0000313" key="4">
    <source>
        <dbReference type="Proteomes" id="UP000470446"/>
    </source>
</evidence>
<dbReference type="Proteomes" id="UP000470446">
    <property type="component" value="Unassembled WGS sequence"/>
</dbReference>
<feature type="domain" description="DUF4185" evidence="2">
    <location>
        <begin position="77"/>
        <end position="414"/>
    </location>
</feature>
<reference evidence="3 4" key="1">
    <citation type="submission" date="2020-01" db="EMBL/GenBank/DDBJ databases">
        <title>Insect and environment-associated Actinomycetes.</title>
        <authorList>
            <person name="Currrie C."/>
            <person name="Chevrette M."/>
            <person name="Carlson C."/>
            <person name="Stubbendieck R."/>
            <person name="Wendt-Pienkowski E."/>
        </authorList>
    </citation>
    <scope>NUCLEOTIDE SEQUENCE [LARGE SCALE GENOMIC DNA]</scope>
    <source>
        <strain evidence="3 4">SID14163</strain>
    </source>
</reference>
<organism evidence="3 4">
    <name type="scientific">Streptomyces coelicoflavus</name>
    <dbReference type="NCBI Taxonomy" id="285562"/>
    <lineage>
        <taxon>Bacteria</taxon>
        <taxon>Bacillati</taxon>
        <taxon>Actinomycetota</taxon>
        <taxon>Actinomycetes</taxon>
        <taxon>Kitasatosporales</taxon>
        <taxon>Streptomycetaceae</taxon>
        <taxon>Streptomyces</taxon>
    </lineage>
</organism>